<dbReference type="RefSeq" id="WP_084288269.1">
    <property type="nucleotide sequence ID" value="NZ_FWYB01000002.1"/>
</dbReference>
<proteinExistence type="predicted"/>
<dbReference type="EMBL" id="FWYB01000002">
    <property type="protein sequence ID" value="SMC71296.1"/>
    <property type="molecule type" value="Genomic_DNA"/>
</dbReference>
<protein>
    <recommendedName>
        <fullName evidence="5">DUF4890 domain-containing protein</fullName>
    </recommendedName>
</protein>
<dbReference type="Proteomes" id="UP000192678">
    <property type="component" value="Unassembled WGS sequence"/>
</dbReference>
<feature type="chain" id="PRO_5012484173" description="DUF4890 domain-containing protein" evidence="2">
    <location>
        <begin position="21"/>
        <end position="147"/>
    </location>
</feature>
<evidence type="ECO:0000256" key="1">
    <source>
        <dbReference type="SAM" id="MobiDB-lite"/>
    </source>
</evidence>
<feature type="signal peptide" evidence="2">
    <location>
        <begin position="1"/>
        <end position="20"/>
    </location>
</feature>
<reference evidence="3 4" key="1">
    <citation type="submission" date="2017-04" db="EMBL/GenBank/DDBJ databases">
        <authorList>
            <person name="Afonso C.L."/>
            <person name="Miller P.J."/>
            <person name="Scott M.A."/>
            <person name="Spackman E."/>
            <person name="Goraichik I."/>
            <person name="Dimitrov K.M."/>
            <person name="Suarez D.L."/>
            <person name="Swayne D.E."/>
        </authorList>
    </citation>
    <scope>NUCLEOTIDE SEQUENCE [LARGE SCALE GENOMIC DNA]</scope>
    <source>
        <strain evidence="3 4">DSM 19625</strain>
    </source>
</reference>
<dbReference type="STRING" id="475255.SAMN04488101_102398"/>
<accession>A0A1W2BEH6</accession>
<dbReference type="AlphaFoldDB" id="A0A1W2BEH6"/>
<keyword evidence="2" id="KW-0732">Signal</keyword>
<sequence length="147" mass="16751">MKGYILAIMLLLGVNSLTKAQQKMPTPQEMTVKNVEELEKRLKLSPTQKSVIHNYVFDMSKLQLEMIKRQQAGTSNEDDVTKFYKVQNETNDKIRTILKGDQLPEFEKVLEDRLNGGTKKKKNKKGKGKEDEEVVTGISGLKLETKP</sequence>
<organism evidence="3 4">
    <name type="scientific">Pedobacter nyackensis</name>
    <dbReference type="NCBI Taxonomy" id="475255"/>
    <lineage>
        <taxon>Bacteria</taxon>
        <taxon>Pseudomonadati</taxon>
        <taxon>Bacteroidota</taxon>
        <taxon>Sphingobacteriia</taxon>
        <taxon>Sphingobacteriales</taxon>
        <taxon>Sphingobacteriaceae</taxon>
        <taxon>Pedobacter</taxon>
    </lineage>
</organism>
<evidence type="ECO:0008006" key="5">
    <source>
        <dbReference type="Google" id="ProtNLM"/>
    </source>
</evidence>
<name>A0A1W2BEH6_9SPHI</name>
<evidence type="ECO:0000256" key="2">
    <source>
        <dbReference type="SAM" id="SignalP"/>
    </source>
</evidence>
<gene>
    <name evidence="3" type="ORF">SAMN04488101_102398</name>
</gene>
<keyword evidence="4" id="KW-1185">Reference proteome</keyword>
<evidence type="ECO:0000313" key="3">
    <source>
        <dbReference type="EMBL" id="SMC71296.1"/>
    </source>
</evidence>
<feature type="region of interest" description="Disordered" evidence="1">
    <location>
        <begin position="115"/>
        <end position="147"/>
    </location>
</feature>
<evidence type="ECO:0000313" key="4">
    <source>
        <dbReference type="Proteomes" id="UP000192678"/>
    </source>
</evidence>
<dbReference type="OrthoDB" id="766226at2"/>
<feature type="compositionally biased region" description="Basic residues" evidence="1">
    <location>
        <begin position="118"/>
        <end position="127"/>
    </location>
</feature>